<dbReference type="SUPFAM" id="SSF52129">
    <property type="entry name" value="Caspase-like"/>
    <property type="match status" value="1"/>
</dbReference>
<dbReference type="STRING" id="288004.AL038_17040"/>
<dbReference type="AlphaFoldDB" id="A0A2N9YDR9"/>
<dbReference type="InterPro" id="IPR029030">
    <property type="entry name" value="Caspase-like_dom_sf"/>
</dbReference>
<feature type="signal peptide" evidence="1">
    <location>
        <begin position="1"/>
        <end position="27"/>
    </location>
</feature>
<gene>
    <name evidence="3" type="ORF">BLE401_07195</name>
</gene>
<evidence type="ECO:0000313" key="4">
    <source>
        <dbReference type="Proteomes" id="UP000234271"/>
    </source>
</evidence>
<feature type="domain" description="Peptidase C14 caspase" evidence="2">
    <location>
        <begin position="50"/>
        <end position="237"/>
    </location>
</feature>
<dbReference type="RefSeq" id="WP_062154868.1">
    <property type="nucleotide sequence ID" value="NZ_CP012373.2"/>
</dbReference>
<dbReference type="GO" id="GO:0006508">
    <property type="term" value="P:proteolysis"/>
    <property type="evidence" value="ECO:0007669"/>
    <property type="project" value="InterPro"/>
</dbReference>
<dbReference type="OrthoDB" id="5625901at2"/>
<dbReference type="EMBL" id="CP018889">
    <property type="protein sequence ID" value="AUI68509.1"/>
    <property type="molecule type" value="Genomic_DNA"/>
</dbReference>
<dbReference type="GO" id="GO:0004197">
    <property type="term" value="F:cysteine-type endopeptidase activity"/>
    <property type="evidence" value="ECO:0007669"/>
    <property type="project" value="InterPro"/>
</dbReference>
<evidence type="ECO:0000259" key="2">
    <source>
        <dbReference type="Pfam" id="PF00656"/>
    </source>
</evidence>
<name>A0A2N9YDR9_9GAMM</name>
<keyword evidence="1" id="KW-0732">Signal</keyword>
<dbReference type="Gene3D" id="3.40.50.1460">
    <property type="match status" value="1"/>
</dbReference>
<evidence type="ECO:0000313" key="3">
    <source>
        <dbReference type="EMBL" id="AUI68509.1"/>
    </source>
</evidence>
<protein>
    <recommendedName>
        <fullName evidence="2">Peptidase C14 caspase domain-containing protein</fullName>
    </recommendedName>
</protein>
<reference evidence="4" key="1">
    <citation type="submission" date="2016-12" db="EMBL/GenBank/DDBJ databases">
        <title>Complete Genome Sequence of Beggiatoa leptomitiformis D-401.</title>
        <authorList>
            <person name="Fomenkov A."/>
            <person name="Vincze T."/>
            <person name="Grabovich M."/>
            <person name="Anton B.P."/>
            <person name="Dubinina G."/>
            <person name="Orlova M."/>
            <person name="Belousova E."/>
            <person name="Roberts R.J."/>
        </authorList>
    </citation>
    <scope>NUCLEOTIDE SEQUENCE [LARGE SCALE GENOMIC DNA]</scope>
    <source>
        <strain evidence="4">D-401</strain>
    </source>
</reference>
<keyword evidence="4" id="KW-1185">Reference proteome</keyword>
<dbReference type="InterPro" id="IPR011600">
    <property type="entry name" value="Pept_C14_caspase"/>
</dbReference>
<dbReference type="KEGG" id="blep:AL038_17040"/>
<feature type="chain" id="PRO_5014660501" description="Peptidase C14 caspase domain-containing protein" evidence="1">
    <location>
        <begin position="28"/>
        <end position="502"/>
    </location>
</feature>
<organism evidence="3 4">
    <name type="scientific">Beggiatoa leptomitoformis</name>
    <dbReference type="NCBI Taxonomy" id="288004"/>
    <lineage>
        <taxon>Bacteria</taxon>
        <taxon>Pseudomonadati</taxon>
        <taxon>Pseudomonadota</taxon>
        <taxon>Gammaproteobacteria</taxon>
        <taxon>Thiotrichales</taxon>
        <taxon>Thiotrichaceae</taxon>
        <taxon>Beggiatoa</taxon>
    </lineage>
</organism>
<accession>A0A2N9YDR9</accession>
<dbReference type="Proteomes" id="UP000234271">
    <property type="component" value="Chromosome"/>
</dbReference>
<evidence type="ECO:0000256" key="1">
    <source>
        <dbReference type="SAM" id="SignalP"/>
    </source>
</evidence>
<proteinExistence type="predicted"/>
<dbReference type="Pfam" id="PF00656">
    <property type="entry name" value="Peptidase_C14"/>
    <property type="match status" value="1"/>
</dbReference>
<sequence length="502" mass="56813">MRPNLLSLFFKSSWLLFFCLWMNTSVAATLQAILVIEDDYKDTDLNSISDSIKVDYGNLSKLLKILDERGIISVKKTVLRGRQATLARIQETIDKTTVDADDVLLFYFSGHGGMEKGKTFLYTADSANLDRQNLEKSIVAKNARLKIILTDACSNSIDGIVAMRSIANKRAAATGEFDEIYRDLFLKSTGLLHLSAASEGEYAWSDNQLGGYFTYYFINEGLLKKPSASWETVFKNSRDKTLQMYGLLPARQRAELKAEGIKGQTPKAFALPAFLTNVESPADTETTTNTTSNATITIENLTDETVTFYRDIDPENDEDDDPPITLASNAKTTVPANSLLYFQANKKDMYYYELDANDYYFDKDEQQTLDLYAVDGEEISDKPDADKQYNKLLTAEWEWDDGETVVFTTLQADGTFIDRDEADRVITQGKWKIEPVTDEESGETESELIFELQEDGEPVKLSYSIDFLDDDNVRLELVEELINDEESEFDEDADLTVMLYRH</sequence>